<dbReference type="PANTHER" id="PTHR30346">
    <property type="entry name" value="TRANSCRIPTIONAL DUAL REGULATOR HCAR-RELATED"/>
    <property type="match status" value="1"/>
</dbReference>
<dbReference type="InterPro" id="IPR036390">
    <property type="entry name" value="WH_DNA-bd_sf"/>
</dbReference>
<dbReference type="GO" id="GO:0003677">
    <property type="term" value="F:DNA binding"/>
    <property type="evidence" value="ECO:0007669"/>
    <property type="project" value="UniProtKB-KW"/>
</dbReference>
<keyword evidence="4" id="KW-0804">Transcription</keyword>
<evidence type="ECO:0000259" key="5">
    <source>
        <dbReference type="PROSITE" id="PS50931"/>
    </source>
</evidence>
<reference evidence="6 7" key="2">
    <citation type="submission" date="2020-08" db="EMBL/GenBank/DDBJ databases">
        <title>The Agave Microbiome: Exploring the role of microbial communities in plant adaptations to desert environments.</title>
        <authorList>
            <person name="Partida-Martinez L.P."/>
        </authorList>
    </citation>
    <scope>NUCLEOTIDE SEQUENCE [LARGE SCALE GENOMIC DNA]</scope>
    <source>
        <strain evidence="6 7">AT2.17</strain>
    </source>
</reference>
<evidence type="ECO:0000256" key="1">
    <source>
        <dbReference type="ARBA" id="ARBA00009437"/>
    </source>
</evidence>
<evidence type="ECO:0000256" key="2">
    <source>
        <dbReference type="ARBA" id="ARBA00023015"/>
    </source>
</evidence>
<dbReference type="GO" id="GO:0032993">
    <property type="term" value="C:protein-DNA complex"/>
    <property type="evidence" value="ECO:0007669"/>
    <property type="project" value="TreeGrafter"/>
</dbReference>
<evidence type="ECO:0000313" key="7">
    <source>
        <dbReference type="Proteomes" id="UP000549911"/>
    </source>
</evidence>
<keyword evidence="3 6" id="KW-0238">DNA-binding</keyword>
<dbReference type="Pfam" id="PF00126">
    <property type="entry name" value="HTH_1"/>
    <property type="match status" value="1"/>
</dbReference>
<protein>
    <submittedName>
        <fullName evidence="6">DNA-binding transcriptional LysR family regulator</fullName>
    </submittedName>
</protein>
<dbReference type="PRINTS" id="PR00039">
    <property type="entry name" value="HTHLYSR"/>
</dbReference>
<dbReference type="InterPro" id="IPR005119">
    <property type="entry name" value="LysR_subst-bd"/>
</dbReference>
<keyword evidence="2" id="KW-0805">Transcription regulation</keyword>
<sequence length="315" mass="34195">MITLDQVRSFVAVAEELHFGRAAERLQMTQPPLSRQIQKLEKSVGARLLERDNRRVELTGAGVAFLEEAHRLLNLVEGAGDLARRVDAGAAGVVRLGFTAVSAISILGPLLRRLTAELPDVEVVLSERVTNAQVDGIRRGELDIGLARPPFDTSLLRSRVVLREPFMAVVPATHPLAGVDRPLTSDDFEGETVIGYNPDQSRYFHELSVRFFANAHPRIDQRVHQVLTAMLLVSAERGVSLAPASAASLKVDGVVLKELAHHGGDTRVDADPDRPVELHAIWSREAVTPVVRRVLDVVTAAGDAPRGASTAEPAR</sequence>
<proteinExistence type="inferred from homology"/>
<dbReference type="SUPFAM" id="SSF53850">
    <property type="entry name" value="Periplasmic binding protein-like II"/>
    <property type="match status" value="1"/>
</dbReference>
<dbReference type="SUPFAM" id="SSF46785">
    <property type="entry name" value="Winged helix' DNA-binding domain"/>
    <property type="match status" value="1"/>
</dbReference>
<dbReference type="GO" id="GO:0003700">
    <property type="term" value="F:DNA-binding transcription factor activity"/>
    <property type="evidence" value="ECO:0007669"/>
    <property type="project" value="InterPro"/>
</dbReference>
<keyword evidence="7" id="KW-1185">Reference proteome</keyword>
<feature type="domain" description="HTH lysR-type" evidence="5">
    <location>
        <begin position="2"/>
        <end position="59"/>
    </location>
</feature>
<gene>
    <name evidence="6" type="ORF">F4692_001124</name>
</gene>
<reference evidence="6 7" key="1">
    <citation type="submission" date="2020-07" db="EMBL/GenBank/DDBJ databases">
        <authorList>
            <person name="Partida-Martinez L."/>
            <person name="Huntemann M."/>
            <person name="Clum A."/>
            <person name="Wang J."/>
            <person name="Palaniappan K."/>
            <person name="Ritter S."/>
            <person name="Chen I.-M."/>
            <person name="Stamatis D."/>
            <person name="Reddy T."/>
            <person name="O'Malley R."/>
            <person name="Daum C."/>
            <person name="Shapiro N."/>
            <person name="Ivanova N."/>
            <person name="Kyrpides N."/>
            <person name="Woyke T."/>
        </authorList>
    </citation>
    <scope>NUCLEOTIDE SEQUENCE [LARGE SCALE GENOMIC DNA]</scope>
    <source>
        <strain evidence="6 7">AT2.17</strain>
    </source>
</reference>
<dbReference type="Gene3D" id="3.40.190.10">
    <property type="entry name" value="Periplasmic binding protein-like II"/>
    <property type="match status" value="2"/>
</dbReference>
<name>A0A7Y9H127_9ACTN</name>
<dbReference type="EMBL" id="JACCBW010000001">
    <property type="protein sequence ID" value="NYE36020.1"/>
    <property type="molecule type" value="Genomic_DNA"/>
</dbReference>
<comment type="similarity">
    <text evidence="1">Belongs to the LysR transcriptional regulatory family.</text>
</comment>
<dbReference type="Proteomes" id="UP000549911">
    <property type="component" value="Unassembled WGS sequence"/>
</dbReference>
<dbReference type="Pfam" id="PF03466">
    <property type="entry name" value="LysR_substrate"/>
    <property type="match status" value="1"/>
</dbReference>
<dbReference type="Gene3D" id="1.10.10.10">
    <property type="entry name" value="Winged helix-like DNA-binding domain superfamily/Winged helix DNA-binding domain"/>
    <property type="match status" value="1"/>
</dbReference>
<dbReference type="AlphaFoldDB" id="A0A7Y9H127"/>
<dbReference type="FunFam" id="1.10.10.10:FF:000001">
    <property type="entry name" value="LysR family transcriptional regulator"/>
    <property type="match status" value="1"/>
</dbReference>
<evidence type="ECO:0000256" key="3">
    <source>
        <dbReference type="ARBA" id="ARBA00023125"/>
    </source>
</evidence>
<dbReference type="PROSITE" id="PS50931">
    <property type="entry name" value="HTH_LYSR"/>
    <property type="match status" value="1"/>
</dbReference>
<organism evidence="6 7">
    <name type="scientific">Nocardioides cavernae</name>
    <dbReference type="NCBI Taxonomy" id="1921566"/>
    <lineage>
        <taxon>Bacteria</taxon>
        <taxon>Bacillati</taxon>
        <taxon>Actinomycetota</taxon>
        <taxon>Actinomycetes</taxon>
        <taxon>Propionibacteriales</taxon>
        <taxon>Nocardioidaceae</taxon>
        <taxon>Nocardioides</taxon>
    </lineage>
</organism>
<evidence type="ECO:0000256" key="4">
    <source>
        <dbReference type="ARBA" id="ARBA00023163"/>
    </source>
</evidence>
<dbReference type="PANTHER" id="PTHR30346:SF0">
    <property type="entry name" value="HCA OPERON TRANSCRIPTIONAL ACTIVATOR HCAR"/>
    <property type="match status" value="1"/>
</dbReference>
<accession>A0A7Y9H127</accession>
<dbReference type="InterPro" id="IPR036388">
    <property type="entry name" value="WH-like_DNA-bd_sf"/>
</dbReference>
<dbReference type="RefSeq" id="WP_179618608.1">
    <property type="nucleotide sequence ID" value="NZ_JACCBW010000001.1"/>
</dbReference>
<comment type="caution">
    <text evidence="6">The sequence shown here is derived from an EMBL/GenBank/DDBJ whole genome shotgun (WGS) entry which is preliminary data.</text>
</comment>
<evidence type="ECO:0000313" key="6">
    <source>
        <dbReference type="EMBL" id="NYE36020.1"/>
    </source>
</evidence>
<dbReference type="InterPro" id="IPR000847">
    <property type="entry name" value="LysR_HTH_N"/>
</dbReference>